<dbReference type="EMBL" id="JAMFLZ010000004">
    <property type="protein sequence ID" value="MCL6295660.1"/>
    <property type="molecule type" value="Genomic_DNA"/>
</dbReference>
<proteinExistence type="predicted"/>
<name>A0ABT0QI87_9FLAO</name>
<evidence type="ECO:0008006" key="3">
    <source>
        <dbReference type="Google" id="ProtNLM"/>
    </source>
</evidence>
<dbReference type="RefSeq" id="WP_249973243.1">
    <property type="nucleotide sequence ID" value="NZ_JAMFLZ010000004.1"/>
</dbReference>
<accession>A0ABT0QI87</accession>
<evidence type="ECO:0000313" key="2">
    <source>
        <dbReference type="Proteomes" id="UP001165381"/>
    </source>
</evidence>
<organism evidence="1 2">
    <name type="scientific">Jejuia spongiicola</name>
    <dbReference type="NCBI Taxonomy" id="2942207"/>
    <lineage>
        <taxon>Bacteria</taxon>
        <taxon>Pseudomonadati</taxon>
        <taxon>Bacteroidota</taxon>
        <taxon>Flavobacteriia</taxon>
        <taxon>Flavobacteriales</taxon>
        <taxon>Flavobacteriaceae</taxon>
        <taxon>Jejuia</taxon>
    </lineage>
</organism>
<gene>
    <name evidence="1" type="ORF">M3P09_11685</name>
</gene>
<reference evidence="1" key="1">
    <citation type="submission" date="2022-05" db="EMBL/GenBank/DDBJ databases">
        <authorList>
            <person name="Park J.-S."/>
        </authorList>
    </citation>
    <scope>NUCLEOTIDE SEQUENCE</scope>
    <source>
        <strain evidence="1">2012CJ34-3</strain>
    </source>
</reference>
<dbReference type="Proteomes" id="UP001165381">
    <property type="component" value="Unassembled WGS sequence"/>
</dbReference>
<protein>
    <recommendedName>
        <fullName evidence="3">Lipoprotein</fullName>
    </recommendedName>
</protein>
<sequence length="167" mass="19095">MLVYPKIINNLIIALVLICITACTTTKRVVQNTTIEELNPKLIFLNYTISENNKGKKNIQFINKIITDGKLKISSNEYIKSGITGDLICTQLDKNSNILQNITIKNPLVKIFEYVDDSKTFKTKKVELKNTEFSLKLKLEPNAQYISIYEIEKKLAQTKPLIKTKIN</sequence>
<comment type="caution">
    <text evidence="1">The sequence shown here is derived from an EMBL/GenBank/DDBJ whole genome shotgun (WGS) entry which is preliminary data.</text>
</comment>
<evidence type="ECO:0000313" key="1">
    <source>
        <dbReference type="EMBL" id="MCL6295660.1"/>
    </source>
</evidence>
<keyword evidence="2" id="KW-1185">Reference proteome</keyword>